<proteinExistence type="predicted"/>
<feature type="signal peptide" evidence="1">
    <location>
        <begin position="1"/>
        <end position="17"/>
    </location>
</feature>
<dbReference type="AlphaFoldDB" id="A0A2J6TNW3"/>
<dbReference type="GeneID" id="36587453"/>
<gene>
    <name evidence="2" type="ORF">K444DRAFT_608387</name>
</gene>
<protein>
    <submittedName>
        <fullName evidence="2">Uncharacterized protein</fullName>
    </submittedName>
</protein>
<reference evidence="2 3" key="1">
    <citation type="submission" date="2016-04" db="EMBL/GenBank/DDBJ databases">
        <title>A degradative enzymes factory behind the ericoid mycorrhizal symbiosis.</title>
        <authorList>
            <consortium name="DOE Joint Genome Institute"/>
            <person name="Martino E."/>
            <person name="Morin E."/>
            <person name="Grelet G."/>
            <person name="Kuo A."/>
            <person name="Kohler A."/>
            <person name="Daghino S."/>
            <person name="Barry K."/>
            <person name="Choi C."/>
            <person name="Cichocki N."/>
            <person name="Clum A."/>
            <person name="Copeland A."/>
            <person name="Hainaut M."/>
            <person name="Haridas S."/>
            <person name="Labutti K."/>
            <person name="Lindquist E."/>
            <person name="Lipzen A."/>
            <person name="Khouja H.-R."/>
            <person name="Murat C."/>
            <person name="Ohm R."/>
            <person name="Olson A."/>
            <person name="Spatafora J."/>
            <person name="Veneault-Fourrey C."/>
            <person name="Henrissat B."/>
            <person name="Grigoriev I."/>
            <person name="Martin F."/>
            <person name="Perotto S."/>
        </authorList>
    </citation>
    <scope>NUCLEOTIDE SEQUENCE [LARGE SCALE GENOMIC DNA]</scope>
    <source>
        <strain evidence="2 3">E</strain>
    </source>
</reference>
<feature type="chain" id="PRO_5014367491" evidence="1">
    <location>
        <begin position="18"/>
        <end position="84"/>
    </location>
</feature>
<name>A0A2J6TNW3_9HELO</name>
<evidence type="ECO:0000313" key="2">
    <source>
        <dbReference type="EMBL" id="PMD64702.1"/>
    </source>
</evidence>
<keyword evidence="3" id="KW-1185">Reference proteome</keyword>
<evidence type="ECO:0000313" key="3">
    <source>
        <dbReference type="Proteomes" id="UP000235371"/>
    </source>
</evidence>
<dbReference type="EMBL" id="KZ613747">
    <property type="protein sequence ID" value="PMD64702.1"/>
    <property type="molecule type" value="Genomic_DNA"/>
</dbReference>
<dbReference type="Proteomes" id="UP000235371">
    <property type="component" value="Unassembled WGS sequence"/>
</dbReference>
<evidence type="ECO:0000256" key="1">
    <source>
        <dbReference type="SAM" id="SignalP"/>
    </source>
</evidence>
<accession>A0A2J6TNW3</accession>
<dbReference type="RefSeq" id="XP_024741606.1">
    <property type="nucleotide sequence ID" value="XM_024879376.1"/>
</dbReference>
<organism evidence="2 3">
    <name type="scientific">Hyaloscypha bicolor E</name>
    <dbReference type="NCBI Taxonomy" id="1095630"/>
    <lineage>
        <taxon>Eukaryota</taxon>
        <taxon>Fungi</taxon>
        <taxon>Dikarya</taxon>
        <taxon>Ascomycota</taxon>
        <taxon>Pezizomycotina</taxon>
        <taxon>Leotiomycetes</taxon>
        <taxon>Helotiales</taxon>
        <taxon>Hyaloscyphaceae</taxon>
        <taxon>Hyaloscypha</taxon>
        <taxon>Hyaloscypha bicolor</taxon>
    </lineage>
</organism>
<sequence>MQLSTLLILVPAPLAAALPAPANDILSEIQGRKASPIAEAEPILYIKRTGYGDKREASPEAEAEAEPILYIKRTGYGDKHEIEG</sequence>
<keyword evidence="1" id="KW-0732">Signal</keyword>
<dbReference type="OrthoDB" id="3599031at2759"/>
<dbReference type="InParanoid" id="A0A2J6TNW3"/>